<reference evidence="10" key="1">
    <citation type="submission" date="2019-09" db="EMBL/GenBank/DDBJ databases">
        <title>Draft genome information of white flower Hibiscus syriacus.</title>
        <authorList>
            <person name="Kim Y.-M."/>
        </authorList>
    </citation>
    <scope>NUCLEOTIDE SEQUENCE [LARGE SCALE GENOMIC DNA]</scope>
    <source>
        <strain evidence="10">YM2019G1</strain>
    </source>
</reference>
<evidence type="ECO:0000256" key="3">
    <source>
        <dbReference type="ARBA" id="ARBA00022692"/>
    </source>
</evidence>
<comment type="caution">
    <text evidence="10">The sequence shown here is derived from an EMBL/GenBank/DDBJ whole genome shotgun (WGS) entry which is preliminary data.</text>
</comment>
<feature type="transmembrane region" description="Helical" evidence="8">
    <location>
        <begin position="66"/>
        <end position="88"/>
    </location>
</feature>
<feature type="transmembrane region" description="Helical" evidence="8">
    <location>
        <begin position="192"/>
        <end position="213"/>
    </location>
</feature>
<dbReference type="AlphaFoldDB" id="A0A6A2WQF4"/>
<keyword evidence="2" id="KW-0813">Transport</keyword>
<dbReference type="Gene3D" id="1.10.150.20">
    <property type="entry name" value="5' to 3' exonuclease, C-terminal subdomain"/>
    <property type="match status" value="1"/>
</dbReference>
<dbReference type="PANTHER" id="PTHR24075:SF0">
    <property type="entry name" value="TRANSLOCATION PROTEIN SEC63 HOMOLOG"/>
    <property type="match status" value="1"/>
</dbReference>
<evidence type="ECO:0000259" key="9">
    <source>
        <dbReference type="PROSITE" id="PS50076"/>
    </source>
</evidence>
<dbReference type="InterPro" id="IPR004179">
    <property type="entry name" value="Sec63-dom"/>
</dbReference>
<feature type="domain" description="J" evidence="9">
    <location>
        <begin position="99"/>
        <end position="164"/>
    </location>
</feature>
<evidence type="ECO:0000256" key="2">
    <source>
        <dbReference type="ARBA" id="ARBA00022448"/>
    </source>
</evidence>
<keyword evidence="4" id="KW-0653">Protein transport</keyword>
<evidence type="ECO:0000256" key="1">
    <source>
        <dbReference type="ARBA" id="ARBA00004127"/>
    </source>
</evidence>
<dbReference type="EMBL" id="VEPZ02001716">
    <property type="protein sequence ID" value="KAE8662151.1"/>
    <property type="molecule type" value="Genomic_DNA"/>
</dbReference>
<dbReference type="Proteomes" id="UP000436088">
    <property type="component" value="Unassembled WGS sequence"/>
</dbReference>
<dbReference type="Pfam" id="PF00226">
    <property type="entry name" value="DnaJ"/>
    <property type="match status" value="1"/>
</dbReference>
<comment type="subcellular location">
    <subcellularLocation>
        <location evidence="1">Endomembrane system</location>
        <topology evidence="1">Multi-pass membrane protein</topology>
    </subcellularLocation>
</comment>
<dbReference type="FunFam" id="1.10.287.110:FF:000038">
    <property type="entry name" value="DnaJ protein ERDJ2A"/>
    <property type="match status" value="1"/>
</dbReference>
<sequence length="599" mass="67154">MAASEENSAMFPIFILTIMALPLVPYTFLMLCRAATKKAKVIHCQCAECSRSGKYRKSIFKRISNLSTCSNLTLVLLWAIMIFLVYYIKSVSREVQVFEPFSILGLEHGASDSEVKKAYSRLSVQYHPDKNPDPEAHTYFVEYIAKAYQALTDPISRENFKKYGHPDGRQGFQMGIALPQFLLDIDGSSGGIFLLWIVGVCILLPLVIAVVYLSRSSNYTGNYVMHQTLSTYYYFMKPSLAPSKVMEVFTKAAEYMEIPVRRTDDEPLQKLFMSVRSELNLDLKNIKQEQAKFWKQHPAIVKTELLIQAQLTRESAALSPALLDGTYTSYCPGSWMAEASSRGCGAFSMYHSGCSTQCKKATGGSSEGIASFLQLPHFSEVVVKKIARKKVRTFQDLRVVTMKDRAQLLTQTAGFSPAEVQDVDMVLEMMPSLTVDVTCETEGEEDAVSNNVWFSQKVSFMDEATAITAASKTIQETMEVSGASDKETSEAVKRTIEKVRAGSRLVMGKFPAPAEGNYNLTCYCLRTLLEDGIEEEEENEEDYDDDYESEYSEDEEDEKDTKRKGPAANGRVHDNKGSSSEGSTQMRNETNNPIYHLEE</sequence>
<organism evidence="10 11">
    <name type="scientific">Hibiscus syriacus</name>
    <name type="common">Rose of Sharon</name>
    <dbReference type="NCBI Taxonomy" id="106335"/>
    <lineage>
        <taxon>Eukaryota</taxon>
        <taxon>Viridiplantae</taxon>
        <taxon>Streptophyta</taxon>
        <taxon>Embryophyta</taxon>
        <taxon>Tracheophyta</taxon>
        <taxon>Spermatophyta</taxon>
        <taxon>Magnoliopsida</taxon>
        <taxon>eudicotyledons</taxon>
        <taxon>Gunneridae</taxon>
        <taxon>Pentapetalae</taxon>
        <taxon>rosids</taxon>
        <taxon>malvids</taxon>
        <taxon>Malvales</taxon>
        <taxon>Malvaceae</taxon>
        <taxon>Malvoideae</taxon>
        <taxon>Hibiscus</taxon>
    </lineage>
</organism>
<evidence type="ECO:0000256" key="7">
    <source>
        <dbReference type="SAM" id="MobiDB-lite"/>
    </source>
</evidence>
<dbReference type="SUPFAM" id="SSF46565">
    <property type="entry name" value="Chaperone J-domain"/>
    <property type="match status" value="1"/>
</dbReference>
<dbReference type="GO" id="GO:0006620">
    <property type="term" value="P:post-translational protein targeting to endoplasmic reticulum membrane"/>
    <property type="evidence" value="ECO:0007669"/>
    <property type="project" value="TreeGrafter"/>
</dbReference>
<proteinExistence type="predicted"/>
<dbReference type="CDD" id="cd06257">
    <property type="entry name" value="DnaJ"/>
    <property type="match status" value="1"/>
</dbReference>
<name>A0A6A2WQF4_HIBSY</name>
<feature type="compositionally biased region" description="Polar residues" evidence="7">
    <location>
        <begin position="577"/>
        <end position="593"/>
    </location>
</feature>
<dbReference type="InterPro" id="IPR036869">
    <property type="entry name" value="J_dom_sf"/>
</dbReference>
<evidence type="ECO:0000256" key="5">
    <source>
        <dbReference type="ARBA" id="ARBA00022989"/>
    </source>
</evidence>
<dbReference type="Pfam" id="PF02889">
    <property type="entry name" value="Sec63"/>
    <property type="match status" value="1"/>
</dbReference>
<evidence type="ECO:0000313" key="10">
    <source>
        <dbReference type="EMBL" id="KAE8662151.1"/>
    </source>
</evidence>
<keyword evidence="3 8" id="KW-0812">Transmembrane</keyword>
<dbReference type="PROSITE" id="PS50076">
    <property type="entry name" value="DNAJ_2"/>
    <property type="match status" value="1"/>
</dbReference>
<feature type="transmembrane region" description="Helical" evidence="8">
    <location>
        <begin position="12"/>
        <end position="32"/>
    </location>
</feature>
<dbReference type="GO" id="GO:0031207">
    <property type="term" value="C:Sec62/Sec63 complex"/>
    <property type="evidence" value="ECO:0007669"/>
    <property type="project" value="TreeGrafter"/>
</dbReference>
<dbReference type="Gene3D" id="1.10.3380.10">
    <property type="entry name" value="Sec63 N-terminal domain-like domain"/>
    <property type="match status" value="1"/>
</dbReference>
<dbReference type="GO" id="GO:0006614">
    <property type="term" value="P:SRP-dependent cotranslational protein targeting to membrane"/>
    <property type="evidence" value="ECO:0007669"/>
    <property type="project" value="TreeGrafter"/>
</dbReference>
<keyword evidence="5 8" id="KW-1133">Transmembrane helix</keyword>
<evidence type="ECO:0000313" key="11">
    <source>
        <dbReference type="Proteomes" id="UP000436088"/>
    </source>
</evidence>
<dbReference type="PANTHER" id="PTHR24075">
    <property type="entry name" value="SEC63 DOMAIN-CONTAINING"/>
    <property type="match status" value="1"/>
</dbReference>
<dbReference type="InterPro" id="IPR001623">
    <property type="entry name" value="DnaJ_domain"/>
</dbReference>
<evidence type="ECO:0000256" key="4">
    <source>
        <dbReference type="ARBA" id="ARBA00022927"/>
    </source>
</evidence>
<evidence type="ECO:0000256" key="6">
    <source>
        <dbReference type="ARBA" id="ARBA00023136"/>
    </source>
</evidence>
<protein>
    <submittedName>
        <fullName evidence="10">DnaJ protein ERDJ2A</fullName>
    </submittedName>
</protein>
<dbReference type="PRINTS" id="PR00625">
    <property type="entry name" value="JDOMAIN"/>
</dbReference>
<dbReference type="SMART" id="SM00271">
    <property type="entry name" value="DnaJ"/>
    <property type="match status" value="1"/>
</dbReference>
<keyword evidence="6 8" id="KW-0472">Membrane</keyword>
<dbReference type="Gene3D" id="1.10.287.110">
    <property type="entry name" value="DnaJ domain"/>
    <property type="match status" value="1"/>
</dbReference>
<feature type="compositionally biased region" description="Acidic residues" evidence="7">
    <location>
        <begin position="533"/>
        <end position="558"/>
    </location>
</feature>
<dbReference type="SUPFAM" id="SSF158702">
    <property type="entry name" value="Sec63 N-terminal domain-like"/>
    <property type="match status" value="1"/>
</dbReference>
<evidence type="ECO:0000256" key="8">
    <source>
        <dbReference type="SAM" id="Phobius"/>
    </source>
</evidence>
<gene>
    <name evidence="10" type="ORF">F3Y22_tig00113719pilonHSYRG00109</name>
</gene>
<dbReference type="GO" id="GO:0003723">
    <property type="term" value="F:RNA binding"/>
    <property type="evidence" value="ECO:0007669"/>
    <property type="project" value="TreeGrafter"/>
</dbReference>
<dbReference type="GO" id="GO:0008320">
    <property type="term" value="F:protein transmembrane transporter activity"/>
    <property type="evidence" value="ECO:0007669"/>
    <property type="project" value="TreeGrafter"/>
</dbReference>
<accession>A0A6A2WQF4</accession>
<feature type="region of interest" description="Disordered" evidence="7">
    <location>
        <begin position="533"/>
        <end position="599"/>
    </location>
</feature>
<keyword evidence="11" id="KW-1185">Reference proteome</keyword>